<keyword evidence="3" id="KW-1185">Reference proteome</keyword>
<dbReference type="AlphaFoldDB" id="A0A1R3I9U6"/>
<evidence type="ECO:0000313" key="2">
    <source>
        <dbReference type="EMBL" id="OMO79357.1"/>
    </source>
</evidence>
<dbReference type="InterPro" id="IPR036005">
    <property type="entry name" value="Creatinase/aminopeptidase-like"/>
</dbReference>
<reference evidence="2 3" key="1">
    <citation type="submission" date="2013-09" db="EMBL/GenBank/DDBJ databases">
        <title>Corchorus capsularis genome sequencing.</title>
        <authorList>
            <person name="Alam M."/>
            <person name="Haque M.S."/>
            <person name="Islam M.S."/>
            <person name="Emdad E.M."/>
            <person name="Islam M.M."/>
            <person name="Ahmed B."/>
            <person name="Halim A."/>
            <person name="Hossen Q.M.M."/>
            <person name="Hossain M.Z."/>
            <person name="Ahmed R."/>
            <person name="Khan M.M."/>
            <person name="Islam R."/>
            <person name="Rashid M.M."/>
            <person name="Khan S.A."/>
            <person name="Rahman M.S."/>
            <person name="Alam M."/>
        </authorList>
    </citation>
    <scope>NUCLEOTIDE SEQUENCE [LARGE SCALE GENOMIC DNA]</scope>
    <source>
        <strain evidence="3">cv. CVL-1</strain>
        <tissue evidence="2">Whole seedling</tissue>
    </source>
</reference>
<dbReference type="Gene3D" id="3.90.230.10">
    <property type="entry name" value="Creatinase/methionine aminopeptidase superfamily"/>
    <property type="match status" value="1"/>
</dbReference>
<feature type="non-terminal residue" evidence="2">
    <location>
        <position position="75"/>
    </location>
</feature>
<dbReference type="InterPro" id="IPR000994">
    <property type="entry name" value="Pept_M24"/>
</dbReference>
<proteinExistence type="predicted"/>
<evidence type="ECO:0000259" key="1">
    <source>
        <dbReference type="Pfam" id="PF00557"/>
    </source>
</evidence>
<dbReference type="GO" id="GO:0009507">
    <property type="term" value="C:chloroplast"/>
    <property type="evidence" value="ECO:0007669"/>
    <property type="project" value="TreeGrafter"/>
</dbReference>
<dbReference type="Pfam" id="PF00557">
    <property type="entry name" value="Peptidase_M24"/>
    <property type="match status" value="1"/>
</dbReference>
<feature type="non-terminal residue" evidence="2">
    <location>
        <position position="1"/>
    </location>
</feature>
<dbReference type="SUPFAM" id="SSF55920">
    <property type="entry name" value="Creatinase/aminopeptidase"/>
    <property type="match status" value="1"/>
</dbReference>
<dbReference type="OMA" id="EHADKFR"/>
<feature type="domain" description="Peptidase M24" evidence="1">
    <location>
        <begin position="2"/>
        <end position="75"/>
    </location>
</feature>
<dbReference type="PANTHER" id="PTHR43330:SF1">
    <property type="entry name" value="METHIONINE AMINOPEPTIDASE 1B, CHLOROPLASTIC"/>
    <property type="match status" value="1"/>
</dbReference>
<dbReference type="STRING" id="210143.A0A1R3I9U6"/>
<dbReference type="Proteomes" id="UP000188268">
    <property type="component" value="Unassembled WGS sequence"/>
</dbReference>
<dbReference type="EMBL" id="AWWV01010411">
    <property type="protein sequence ID" value="OMO79357.1"/>
    <property type="molecule type" value="Genomic_DNA"/>
</dbReference>
<protein>
    <recommendedName>
        <fullName evidence="1">Peptidase M24 domain-containing protein</fullName>
    </recommendedName>
</protein>
<organism evidence="2 3">
    <name type="scientific">Corchorus capsularis</name>
    <name type="common">Jute</name>
    <dbReference type="NCBI Taxonomy" id="210143"/>
    <lineage>
        <taxon>Eukaryota</taxon>
        <taxon>Viridiplantae</taxon>
        <taxon>Streptophyta</taxon>
        <taxon>Embryophyta</taxon>
        <taxon>Tracheophyta</taxon>
        <taxon>Spermatophyta</taxon>
        <taxon>Magnoliopsida</taxon>
        <taxon>eudicotyledons</taxon>
        <taxon>Gunneridae</taxon>
        <taxon>Pentapetalae</taxon>
        <taxon>rosids</taxon>
        <taxon>malvids</taxon>
        <taxon>Malvales</taxon>
        <taxon>Malvaceae</taxon>
        <taxon>Grewioideae</taxon>
        <taxon>Apeibeae</taxon>
        <taxon>Corchorus</taxon>
    </lineage>
</organism>
<name>A0A1R3I9U6_COCAP</name>
<gene>
    <name evidence="2" type="ORF">CCACVL1_13730</name>
</gene>
<dbReference type="GO" id="GO:0070006">
    <property type="term" value="F:metalloaminopeptidase activity"/>
    <property type="evidence" value="ECO:0007669"/>
    <property type="project" value="TreeGrafter"/>
</dbReference>
<sequence>VTEECMEKGIAVCKDGASLKKIGKRISEHAEKYGYGVVERFVGHAVGTIFHSKPIIMHHCNESPGVMLEGQTFTI</sequence>
<dbReference type="PANTHER" id="PTHR43330">
    <property type="entry name" value="METHIONINE AMINOPEPTIDASE"/>
    <property type="match status" value="1"/>
</dbReference>
<comment type="caution">
    <text evidence="2">The sequence shown here is derived from an EMBL/GenBank/DDBJ whole genome shotgun (WGS) entry which is preliminary data.</text>
</comment>
<dbReference type="Gramene" id="OMO79357">
    <property type="protein sequence ID" value="OMO79357"/>
    <property type="gene ID" value="CCACVL1_13730"/>
</dbReference>
<accession>A0A1R3I9U6</accession>
<dbReference type="OrthoDB" id="3209743at2759"/>
<evidence type="ECO:0000313" key="3">
    <source>
        <dbReference type="Proteomes" id="UP000188268"/>
    </source>
</evidence>